<feature type="transmembrane region" description="Helical" evidence="9">
    <location>
        <begin position="126"/>
        <end position="143"/>
    </location>
</feature>
<keyword evidence="3 9" id="KW-1003">Cell membrane</keyword>
<comment type="function">
    <text evidence="9">Catalyzes the phospholipid dependent N-acylation of the N-terminal cysteine of apolipoprotein, the last step in lipoprotein maturation.</text>
</comment>
<comment type="subcellular location">
    <subcellularLocation>
        <location evidence="1 9">Cell membrane</location>
        <topology evidence="1 9">Multi-pass membrane protein</topology>
    </subcellularLocation>
</comment>
<dbReference type="GO" id="GO:0016410">
    <property type="term" value="F:N-acyltransferase activity"/>
    <property type="evidence" value="ECO:0007669"/>
    <property type="project" value="UniProtKB-UniRule"/>
</dbReference>
<dbReference type="PANTHER" id="PTHR38686:SF1">
    <property type="entry name" value="APOLIPOPROTEIN N-ACYLTRANSFERASE"/>
    <property type="match status" value="1"/>
</dbReference>
<accession>A0A917FBR4</accession>
<evidence type="ECO:0000256" key="1">
    <source>
        <dbReference type="ARBA" id="ARBA00004651"/>
    </source>
</evidence>
<feature type="domain" description="CN hydrolase" evidence="10">
    <location>
        <begin position="238"/>
        <end position="482"/>
    </location>
</feature>
<evidence type="ECO:0000256" key="7">
    <source>
        <dbReference type="ARBA" id="ARBA00023136"/>
    </source>
</evidence>
<keyword evidence="7 9" id="KW-0472">Membrane</keyword>
<feature type="transmembrane region" description="Helical" evidence="9">
    <location>
        <begin position="59"/>
        <end position="77"/>
    </location>
</feature>
<reference evidence="11" key="1">
    <citation type="journal article" date="2014" name="Int. J. Syst. Evol. Microbiol.">
        <title>Complete genome sequence of Corynebacterium casei LMG S-19264T (=DSM 44701T), isolated from a smear-ripened cheese.</title>
        <authorList>
            <consortium name="US DOE Joint Genome Institute (JGI-PGF)"/>
            <person name="Walter F."/>
            <person name="Albersmeier A."/>
            <person name="Kalinowski J."/>
            <person name="Ruckert C."/>
        </authorList>
    </citation>
    <scope>NUCLEOTIDE SEQUENCE</scope>
    <source>
        <strain evidence="11">CGMCC 1.15254</strain>
    </source>
</reference>
<evidence type="ECO:0000313" key="11">
    <source>
        <dbReference type="EMBL" id="GGF62848.1"/>
    </source>
</evidence>
<dbReference type="EMBL" id="BMHV01000009">
    <property type="protein sequence ID" value="GGF62848.1"/>
    <property type="molecule type" value="Genomic_DNA"/>
</dbReference>
<dbReference type="HAMAP" id="MF_01148">
    <property type="entry name" value="Lnt"/>
    <property type="match status" value="1"/>
</dbReference>
<dbReference type="NCBIfam" id="TIGR00546">
    <property type="entry name" value="lnt"/>
    <property type="match status" value="1"/>
</dbReference>
<dbReference type="EC" id="2.3.1.269" evidence="9"/>
<dbReference type="InterPro" id="IPR004563">
    <property type="entry name" value="Apolipo_AcylTrfase"/>
</dbReference>
<dbReference type="Pfam" id="PF20154">
    <property type="entry name" value="LNT_N"/>
    <property type="match status" value="1"/>
</dbReference>
<dbReference type="Pfam" id="PF00795">
    <property type="entry name" value="CN_hydrolase"/>
    <property type="match status" value="1"/>
</dbReference>
<dbReference type="SUPFAM" id="SSF56317">
    <property type="entry name" value="Carbon-nitrogen hydrolase"/>
    <property type="match status" value="1"/>
</dbReference>
<keyword evidence="8 9" id="KW-0012">Acyltransferase</keyword>
<evidence type="ECO:0000256" key="3">
    <source>
        <dbReference type="ARBA" id="ARBA00022475"/>
    </source>
</evidence>
<comment type="similarity">
    <text evidence="2 9">Belongs to the CN hydrolase family. Apolipoprotein N-acyltransferase subfamily.</text>
</comment>
<keyword evidence="12" id="KW-1185">Reference proteome</keyword>
<evidence type="ECO:0000256" key="9">
    <source>
        <dbReference type="HAMAP-Rule" id="MF_01148"/>
    </source>
</evidence>
<evidence type="ECO:0000256" key="6">
    <source>
        <dbReference type="ARBA" id="ARBA00022989"/>
    </source>
</evidence>
<evidence type="ECO:0000259" key="10">
    <source>
        <dbReference type="PROSITE" id="PS50263"/>
    </source>
</evidence>
<name>A0A917FBR4_9PROT</name>
<feature type="transmembrane region" description="Helical" evidence="9">
    <location>
        <begin position="170"/>
        <end position="195"/>
    </location>
</feature>
<comment type="catalytic activity">
    <reaction evidence="9">
        <text>N-terminal S-1,2-diacyl-sn-glyceryl-L-cysteinyl-[lipoprotein] + a glycerophospholipid = N-acyl-S-1,2-diacyl-sn-glyceryl-L-cysteinyl-[lipoprotein] + a 2-acyl-sn-glycero-3-phospholipid + H(+)</text>
        <dbReference type="Rhea" id="RHEA:48228"/>
        <dbReference type="Rhea" id="RHEA-COMP:14681"/>
        <dbReference type="Rhea" id="RHEA-COMP:14684"/>
        <dbReference type="ChEBI" id="CHEBI:15378"/>
        <dbReference type="ChEBI" id="CHEBI:136912"/>
        <dbReference type="ChEBI" id="CHEBI:140656"/>
        <dbReference type="ChEBI" id="CHEBI:140657"/>
        <dbReference type="ChEBI" id="CHEBI:140660"/>
        <dbReference type="EC" id="2.3.1.269"/>
    </reaction>
</comment>
<feature type="transmembrane region" description="Helical" evidence="9">
    <location>
        <begin position="89"/>
        <end position="114"/>
    </location>
</feature>
<evidence type="ECO:0000256" key="2">
    <source>
        <dbReference type="ARBA" id="ARBA00010065"/>
    </source>
</evidence>
<feature type="transmembrane region" description="Helical" evidence="9">
    <location>
        <begin position="202"/>
        <end position="220"/>
    </location>
</feature>
<dbReference type="GO" id="GO:0042158">
    <property type="term" value="P:lipoprotein biosynthetic process"/>
    <property type="evidence" value="ECO:0007669"/>
    <property type="project" value="UniProtKB-UniRule"/>
</dbReference>
<feature type="transmembrane region" description="Helical" evidence="9">
    <location>
        <begin position="497"/>
        <end position="516"/>
    </location>
</feature>
<proteinExistence type="inferred from homology"/>
<evidence type="ECO:0000256" key="5">
    <source>
        <dbReference type="ARBA" id="ARBA00022692"/>
    </source>
</evidence>
<dbReference type="InterPro" id="IPR045378">
    <property type="entry name" value="LNT_N"/>
</dbReference>
<sequence length="519" mass="57883">MQSLLDVQNRWKKAGILIALGLCVVAALPPIYILPLAFIGFSGLFLLLDRCTTAKQAFFTGWFFGVGFFGGGLYWLTNAFLVNAGKHGWLIPIAVPALAFAMGLFIGLTTLCAHLMWRNQKESSQAFARIILFAIAWTIWEWVRSWIFTGFPWNLAGTVWGFSDMMMQPAAYVGAFGFSLLSVLALSLPACFYYLEGNKRFLPLLACFLIPILFGVTGSLRLQNANVTFYDDITLRLVQPNIDQAHKWDRNLKIANFNQHLELSLAESTNGKRPSHIIWPETAVTYALNREPNVLRAVASVVPPGGAVLTGTPRMTPRGQEPFQVWNSLLAVNEKAQITAVYDKSHLVPFGEYIPFRRFNPIPKLTAGMVDFSAGDGLQTVQIKGLPSFSPLICYEIIFPNSVVNKENRPHWLLNLTNDGWYADSPGPYQHLISARMRSIEEGLPLIRVANTGITVATDAYGRVLSQLHYGQRGFIDVPLAKRLENPPYASRASDTILMGLIGFFFLIAQVSLVIYRKR</sequence>
<evidence type="ECO:0000256" key="4">
    <source>
        <dbReference type="ARBA" id="ARBA00022679"/>
    </source>
</evidence>
<reference evidence="11" key="2">
    <citation type="submission" date="2020-09" db="EMBL/GenBank/DDBJ databases">
        <authorList>
            <person name="Sun Q."/>
            <person name="Zhou Y."/>
        </authorList>
    </citation>
    <scope>NUCLEOTIDE SEQUENCE</scope>
    <source>
        <strain evidence="11">CGMCC 1.15254</strain>
    </source>
</reference>
<dbReference type="PROSITE" id="PS50263">
    <property type="entry name" value="CN_HYDROLASE"/>
    <property type="match status" value="1"/>
</dbReference>
<dbReference type="InterPro" id="IPR003010">
    <property type="entry name" value="C-N_Hydrolase"/>
</dbReference>
<keyword evidence="5 9" id="KW-0812">Transmembrane</keyword>
<keyword evidence="4 9" id="KW-0808">Transferase</keyword>
<protein>
    <recommendedName>
        <fullName evidence="9">Apolipoprotein N-acyltransferase</fullName>
        <shortName evidence="9">ALP N-acyltransferase</shortName>
        <ecNumber evidence="9">2.3.1.269</ecNumber>
    </recommendedName>
</protein>
<evidence type="ECO:0000256" key="8">
    <source>
        <dbReference type="ARBA" id="ARBA00023315"/>
    </source>
</evidence>
<dbReference type="PANTHER" id="PTHR38686">
    <property type="entry name" value="APOLIPOPROTEIN N-ACYLTRANSFERASE"/>
    <property type="match status" value="1"/>
</dbReference>
<dbReference type="AlphaFoldDB" id="A0A917FBR4"/>
<dbReference type="InterPro" id="IPR036526">
    <property type="entry name" value="C-N_Hydrolase_sf"/>
</dbReference>
<comment type="pathway">
    <text evidence="9">Protein modification; lipoprotein biosynthesis (N-acyl transfer).</text>
</comment>
<keyword evidence="6 9" id="KW-1133">Transmembrane helix</keyword>
<feature type="transmembrane region" description="Helical" evidence="9">
    <location>
        <begin position="14"/>
        <end position="47"/>
    </location>
</feature>
<organism evidence="11 12">
    <name type="scientific">Terasakiella brassicae</name>
    <dbReference type="NCBI Taxonomy" id="1634917"/>
    <lineage>
        <taxon>Bacteria</taxon>
        <taxon>Pseudomonadati</taxon>
        <taxon>Pseudomonadota</taxon>
        <taxon>Alphaproteobacteria</taxon>
        <taxon>Rhodospirillales</taxon>
        <taxon>Terasakiellaceae</taxon>
        <taxon>Terasakiella</taxon>
    </lineage>
</organism>
<dbReference type="GO" id="GO:0005886">
    <property type="term" value="C:plasma membrane"/>
    <property type="evidence" value="ECO:0007669"/>
    <property type="project" value="UniProtKB-SubCell"/>
</dbReference>
<dbReference type="Proteomes" id="UP000632498">
    <property type="component" value="Unassembled WGS sequence"/>
</dbReference>
<dbReference type="CDD" id="cd07571">
    <property type="entry name" value="ALP_N-acyl_transferase"/>
    <property type="match status" value="1"/>
</dbReference>
<gene>
    <name evidence="9 11" type="primary">lnt</name>
    <name evidence="11" type="ORF">GCM10011332_15930</name>
</gene>
<comment type="caution">
    <text evidence="11">The sequence shown here is derived from an EMBL/GenBank/DDBJ whole genome shotgun (WGS) entry which is preliminary data.</text>
</comment>
<evidence type="ECO:0000313" key="12">
    <source>
        <dbReference type="Proteomes" id="UP000632498"/>
    </source>
</evidence>
<dbReference type="Gene3D" id="3.60.110.10">
    <property type="entry name" value="Carbon-nitrogen hydrolase"/>
    <property type="match status" value="1"/>
</dbReference>